<keyword evidence="3" id="KW-0804">Transcription</keyword>
<dbReference type="SMART" id="SM00421">
    <property type="entry name" value="HTH_LUXR"/>
    <property type="match status" value="1"/>
</dbReference>
<evidence type="ECO:0000256" key="3">
    <source>
        <dbReference type="ARBA" id="ARBA00023163"/>
    </source>
</evidence>
<keyword evidence="6" id="KW-1185">Reference proteome</keyword>
<keyword evidence="2" id="KW-0238">DNA-binding</keyword>
<dbReference type="GO" id="GO:0006355">
    <property type="term" value="P:regulation of DNA-templated transcription"/>
    <property type="evidence" value="ECO:0007669"/>
    <property type="project" value="InterPro"/>
</dbReference>
<dbReference type="GO" id="GO:0003677">
    <property type="term" value="F:DNA binding"/>
    <property type="evidence" value="ECO:0007669"/>
    <property type="project" value="UniProtKB-KW"/>
</dbReference>
<keyword evidence="1" id="KW-0805">Transcription regulation</keyword>
<dbReference type="Gene3D" id="1.10.10.10">
    <property type="entry name" value="Winged helix-like DNA-binding domain superfamily/Winged helix DNA-binding domain"/>
    <property type="match status" value="1"/>
</dbReference>
<feature type="domain" description="HTH luxR-type" evidence="4">
    <location>
        <begin position="192"/>
        <end position="257"/>
    </location>
</feature>
<dbReference type="CDD" id="cd06170">
    <property type="entry name" value="LuxR_C_like"/>
    <property type="match status" value="1"/>
</dbReference>
<dbReference type="PANTHER" id="PTHR44688:SF16">
    <property type="entry name" value="DNA-BINDING TRANSCRIPTIONAL ACTIVATOR DEVR_DOSR"/>
    <property type="match status" value="1"/>
</dbReference>
<evidence type="ECO:0000259" key="4">
    <source>
        <dbReference type="PROSITE" id="PS50043"/>
    </source>
</evidence>
<dbReference type="Proteomes" id="UP000225972">
    <property type="component" value="Unassembled WGS sequence"/>
</dbReference>
<gene>
    <name evidence="5" type="ORF">TRP8649_03140</name>
</gene>
<dbReference type="InterPro" id="IPR036388">
    <property type="entry name" value="WH-like_DNA-bd_sf"/>
</dbReference>
<accession>A0A238JGD5</accession>
<organism evidence="5 6">
    <name type="scientific">Pelagimonas phthalicica</name>
    <dbReference type="NCBI Taxonomy" id="1037362"/>
    <lineage>
        <taxon>Bacteria</taxon>
        <taxon>Pseudomonadati</taxon>
        <taxon>Pseudomonadota</taxon>
        <taxon>Alphaproteobacteria</taxon>
        <taxon>Rhodobacterales</taxon>
        <taxon>Roseobacteraceae</taxon>
        <taxon>Pelagimonas</taxon>
    </lineage>
</organism>
<sequence>MEHSKLIQFRGPEASLPAPLFSFLQQLGSIESSEDVWKAFKSLGAALGFPAAAYIQASSSFDDAQDGTCSWHIHCCDSEGMAEHLPDLPVIRDMLCPQNGCASLEPRLLHSADQNGDMAEQRLRQTILDKIGMPVCLAIPLVSGDANERAVVLLGSRAPALAFSSSLERFGCGLHLAAMASHARYRALYKQEFVIRNQLTEKQTELVSLVGQGLLDKQIAHQLGISFSAVRQRLAAVQHKTGARNRAHLAAMAMRIGLTPDPLLNMAEIAAE</sequence>
<evidence type="ECO:0000313" key="6">
    <source>
        <dbReference type="Proteomes" id="UP000225972"/>
    </source>
</evidence>
<protein>
    <submittedName>
        <fullName evidence="5">Bacterial regulatory proteins, luxR family</fullName>
    </submittedName>
</protein>
<proteinExistence type="predicted"/>
<dbReference type="PANTHER" id="PTHR44688">
    <property type="entry name" value="DNA-BINDING TRANSCRIPTIONAL ACTIVATOR DEVR_DOSR"/>
    <property type="match status" value="1"/>
</dbReference>
<dbReference type="OrthoDB" id="7877011at2"/>
<dbReference type="EMBL" id="FXXP01000002">
    <property type="protein sequence ID" value="SMX29012.1"/>
    <property type="molecule type" value="Genomic_DNA"/>
</dbReference>
<dbReference type="InterPro" id="IPR000792">
    <property type="entry name" value="Tscrpt_reg_LuxR_C"/>
</dbReference>
<dbReference type="AlphaFoldDB" id="A0A238JGD5"/>
<name>A0A238JGD5_9RHOB</name>
<evidence type="ECO:0000256" key="2">
    <source>
        <dbReference type="ARBA" id="ARBA00023125"/>
    </source>
</evidence>
<dbReference type="InterPro" id="IPR016032">
    <property type="entry name" value="Sig_transdc_resp-reg_C-effctor"/>
</dbReference>
<reference evidence="6" key="1">
    <citation type="submission" date="2017-05" db="EMBL/GenBank/DDBJ databases">
        <authorList>
            <person name="Rodrigo-Torres L."/>
            <person name="Arahal R. D."/>
            <person name="Lucena T."/>
        </authorList>
    </citation>
    <scope>NUCLEOTIDE SEQUENCE [LARGE SCALE GENOMIC DNA]</scope>
    <source>
        <strain evidence="6">CECT 8649</strain>
    </source>
</reference>
<dbReference type="PROSITE" id="PS50043">
    <property type="entry name" value="HTH_LUXR_2"/>
    <property type="match status" value="1"/>
</dbReference>
<dbReference type="Pfam" id="PF00196">
    <property type="entry name" value="GerE"/>
    <property type="match status" value="1"/>
</dbReference>
<evidence type="ECO:0000313" key="5">
    <source>
        <dbReference type="EMBL" id="SMX29012.1"/>
    </source>
</evidence>
<dbReference type="SUPFAM" id="SSF46894">
    <property type="entry name" value="C-terminal effector domain of the bipartite response regulators"/>
    <property type="match status" value="1"/>
</dbReference>
<dbReference type="RefSeq" id="WP_099246763.1">
    <property type="nucleotide sequence ID" value="NZ_FXXP01000002.1"/>
</dbReference>
<evidence type="ECO:0000256" key="1">
    <source>
        <dbReference type="ARBA" id="ARBA00023015"/>
    </source>
</evidence>